<evidence type="ECO:0000256" key="8">
    <source>
        <dbReference type="SAM" id="Phobius"/>
    </source>
</evidence>
<dbReference type="GO" id="GO:0005506">
    <property type="term" value="F:iron ion binding"/>
    <property type="evidence" value="ECO:0007669"/>
    <property type="project" value="InterPro"/>
</dbReference>
<keyword evidence="3 6" id="KW-0479">Metal-binding</keyword>
<dbReference type="PRINTS" id="PR00385">
    <property type="entry name" value="P450"/>
</dbReference>
<dbReference type="PRINTS" id="PR00463">
    <property type="entry name" value="EP450I"/>
</dbReference>
<comment type="similarity">
    <text evidence="1 7">Belongs to the cytochrome P450 family.</text>
</comment>
<dbReference type="InterPro" id="IPR001128">
    <property type="entry name" value="Cyt_P450"/>
</dbReference>
<dbReference type="PROSITE" id="PS00086">
    <property type="entry name" value="CYTOCHROME_P450"/>
    <property type="match status" value="1"/>
</dbReference>
<reference evidence="9" key="1">
    <citation type="submission" date="2021-01" db="EMBL/GenBank/DDBJ databases">
        <title>Adiantum capillus-veneris genome.</title>
        <authorList>
            <person name="Fang Y."/>
            <person name="Liao Q."/>
        </authorList>
    </citation>
    <scope>NUCLEOTIDE SEQUENCE</scope>
    <source>
        <strain evidence="9">H3</strain>
        <tissue evidence="9">Leaf</tissue>
    </source>
</reference>
<keyword evidence="4 7" id="KW-0560">Oxidoreductase</keyword>
<evidence type="ECO:0000256" key="1">
    <source>
        <dbReference type="ARBA" id="ARBA00010617"/>
    </source>
</evidence>
<evidence type="ECO:0000256" key="6">
    <source>
        <dbReference type="PIRSR" id="PIRSR602401-1"/>
    </source>
</evidence>
<keyword evidence="8" id="KW-0472">Membrane</keyword>
<feature type="transmembrane region" description="Helical" evidence="8">
    <location>
        <begin position="6"/>
        <end position="29"/>
    </location>
</feature>
<feature type="binding site" description="axial binding residue" evidence="6">
    <location>
        <position position="453"/>
    </location>
    <ligand>
        <name>heme</name>
        <dbReference type="ChEBI" id="CHEBI:30413"/>
    </ligand>
    <ligandPart>
        <name>Fe</name>
        <dbReference type="ChEBI" id="CHEBI:18248"/>
    </ligandPart>
</feature>
<organism evidence="9 10">
    <name type="scientific">Adiantum capillus-veneris</name>
    <name type="common">Maidenhair fern</name>
    <dbReference type="NCBI Taxonomy" id="13818"/>
    <lineage>
        <taxon>Eukaryota</taxon>
        <taxon>Viridiplantae</taxon>
        <taxon>Streptophyta</taxon>
        <taxon>Embryophyta</taxon>
        <taxon>Tracheophyta</taxon>
        <taxon>Polypodiopsida</taxon>
        <taxon>Polypodiidae</taxon>
        <taxon>Polypodiales</taxon>
        <taxon>Pteridineae</taxon>
        <taxon>Pteridaceae</taxon>
        <taxon>Vittarioideae</taxon>
        <taxon>Adiantum</taxon>
    </lineage>
</organism>
<dbReference type="Pfam" id="PF00067">
    <property type="entry name" value="p450"/>
    <property type="match status" value="1"/>
</dbReference>
<evidence type="ECO:0000313" key="9">
    <source>
        <dbReference type="EMBL" id="KAI5065806.1"/>
    </source>
</evidence>
<dbReference type="EMBL" id="JABFUD020000018">
    <property type="protein sequence ID" value="KAI5065806.1"/>
    <property type="molecule type" value="Genomic_DNA"/>
</dbReference>
<comment type="cofactor">
    <cofactor evidence="6">
        <name>heme</name>
        <dbReference type="ChEBI" id="CHEBI:30413"/>
    </cofactor>
</comment>
<dbReference type="AlphaFoldDB" id="A0A9D4UEN1"/>
<name>A0A9D4UEN1_ADICA</name>
<accession>A0A9D4UEN1</accession>
<evidence type="ECO:0000256" key="4">
    <source>
        <dbReference type="ARBA" id="ARBA00023002"/>
    </source>
</evidence>
<dbReference type="Proteomes" id="UP000886520">
    <property type="component" value="Chromosome 18"/>
</dbReference>
<keyword evidence="7" id="KW-0503">Monooxygenase</keyword>
<dbReference type="OrthoDB" id="1470350at2759"/>
<dbReference type="Gene3D" id="1.10.630.10">
    <property type="entry name" value="Cytochrome P450"/>
    <property type="match status" value="1"/>
</dbReference>
<dbReference type="GO" id="GO:0016705">
    <property type="term" value="F:oxidoreductase activity, acting on paired donors, with incorporation or reduction of molecular oxygen"/>
    <property type="evidence" value="ECO:0007669"/>
    <property type="project" value="InterPro"/>
</dbReference>
<dbReference type="PANTHER" id="PTHR47944:SF19">
    <property type="entry name" value="CYTOCHROME P450 77A4"/>
    <property type="match status" value="1"/>
</dbReference>
<dbReference type="InterPro" id="IPR002401">
    <property type="entry name" value="Cyt_P450_E_grp-I"/>
</dbReference>
<evidence type="ECO:0000256" key="5">
    <source>
        <dbReference type="ARBA" id="ARBA00023004"/>
    </source>
</evidence>
<evidence type="ECO:0000256" key="3">
    <source>
        <dbReference type="ARBA" id="ARBA00022723"/>
    </source>
</evidence>
<evidence type="ECO:0000313" key="10">
    <source>
        <dbReference type="Proteomes" id="UP000886520"/>
    </source>
</evidence>
<evidence type="ECO:0000256" key="7">
    <source>
        <dbReference type="RuleBase" id="RU000461"/>
    </source>
</evidence>
<dbReference type="GO" id="GO:0020037">
    <property type="term" value="F:heme binding"/>
    <property type="evidence" value="ECO:0007669"/>
    <property type="project" value="InterPro"/>
</dbReference>
<dbReference type="GO" id="GO:0004497">
    <property type="term" value="F:monooxygenase activity"/>
    <property type="evidence" value="ECO:0007669"/>
    <property type="project" value="UniProtKB-KW"/>
</dbReference>
<keyword evidence="5 6" id="KW-0408">Iron</keyword>
<evidence type="ECO:0000256" key="2">
    <source>
        <dbReference type="ARBA" id="ARBA00022617"/>
    </source>
</evidence>
<gene>
    <name evidence="9" type="ORF">GOP47_0018430</name>
</gene>
<evidence type="ECO:0008006" key="11">
    <source>
        <dbReference type="Google" id="ProtNLM"/>
    </source>
</evidence>
<comment type="caution">
    <text evidence="9">The sequence shown here is derived from an EMBL/GenBank/DDBJ whole genome shotgun (WGS) entry which is preliminary data.</text>
</comment>
<dbReference type="InterPro" id="IPR036396">
    <property type="entry name" value="Cyt_P450_sf"/>
</dbReference>
<dbReference type="PANTHER" id="PTHR47944">
    <property type="entry name" value="CYTOCHROME P450 98A9"/>
    <property type="match status" value="1"/>
</dbReference>
<keyword evidence="8" id="KW-1133">Transmembrane helix</keyword>
<sequence length="520" mass="57870">MDACSGWAWWWQLVITAVLFAVLGTKWWASGKVEMKKMAPGPRGWPLAGHLLSLGSAQLTLSQLEKRYGPILTLWLGRVPSIAISGAKETREALLECGAALASRPRLRSRAILTGNYCIMNTSPYGPYWRSLRRALVSVVLGPSNLNKLSPVRKGIFDSFISWLLGEASQNEGVVPVSAPSRLAIFRILAYMCVGRHLDESTLDVLDEIAKQTLILQGLLKGDFIPLLGLFEGKKVKTRQDYKKKQEEFWGPLIEENREIMLTDNTSTARVGCYMHTLLSTKFEEDAQSVDGYGCRKLGNCEISALCTEFMNAGTDTTAACVEWAMANLIYHPEIQERVFQEIHEHAGDRPLCEADLEGLPYLRAVIKETLRRHPSAHFTFLHTPTNGPCKVGGYDVPENAMVSFHLASVLRDPNVWEEPMEFKPERFLDVEIDLTGWKKSNAVPFGLGRRICPGAKLALLHANLLVGRLVQNFQWSPAKDGSLMDLGERNAGVVAMKNPLFARIAKRRSRSTTSAALFS</sequence>
<keyword evidence="8" id="KW-0812">Transmembrane</keyword>
<keyword evidence="2 6" id="KW-0349">Heme</keyword>
<dbReference type="InterPro" id="IPR017972">
    <property type="entry name" value="Cyt_P450_CS"/>
</dbReference>
<protein>
    <recommendedName>
        <fullName evidence="11">Cytochrome P450</fullName>
    </recommendedName>
</protein>
<proteinExistence type="inferred from homology"/>
<keyword evidence="10" id="KW-1185">Reference proteome</keyword>
<dbReference type="SUPFAM" id="SSF48264">
    <property type="entry name" value="Cytochrome P450"/>
    <property type="match status" value="1"/>
</dbReference>